<keyword evidence="4 5" id="KW-0472">Membrane</keyword>
<comment type="caution">
    <text evidence="6">The sequence shown here is derived from an EMBL/GenBank/DDBJ whole genome shotgun (WGS) entry which is preliminary data.</text>
</comment>
<gene>
    <name evidence="6" type="ORF">N783_20440</name>
</gene>
<dbReference type="EMBL" id="AVPF01000074">
    <property type="protein sequence ID" value="KGX83934.1"/>
    <property type="molecule type" value="Genomic_DNA"/>
</dbReference>
<feature type="transmembrane region" description="Helical" evidence="5">
    <location>
        <begin position="97"/>
        <end position="118"/>
    </location>
</feature>
<accession>A0A0A5FVJ4</accession>
<dbReference type="Pfam" id="PF07457">
    <property type="entry name" value="DUF1516"/>
    <property type="match status" value="1"/>
</dbReference>
<dbReference type="InterPro" id="IPR010899">
    <property type="entry name" value="UPF0344"/>
</dbReference>
<dbReference type="HAMAP" id="MF_01536">
    <property type="entry name" value="UPF0344"/>
    <property type="match status" value="1"/>
</dbReference>
<organism evidence="6 7">
    <name type="scientific">Pontibacillus marinus BH030004 = DSM 16465</name>
    <dbReference type="NCBI Taxonomy" id="1385511"/>
    <lineage>
        <taxon>Bacteria</taxon>
        <taxon>Bacillati</taxon>
        <taxon>Bacillota</taxon>
        <taxon>Bacilli</taxon>
        <taxon>Bacillales</taxon>
        <taxon>Bacillaceae</taxon>
        <taxon>Pontibacillus</taxon>
    </lineage>
</organism>
<dbReference type="RefSeq" id="WP_027448133.1">
    <property type="nucleotide sequence ID" value="NZ_AVPF01000074.1"/>
</dbReference>
<dbReference type="GO" id="GO:0005886">
    <property type="term" value="C:plasma membrane"/>
    <property type="evidence" value="ECO:0007669"/>
    <property type="project" value="UniProtKB-SubCell"/>
</dbReference>
<name>A0A0A5FVJ4_9BACI</name>
<evidence type="ECO:0000256" key="5">
    <source>
        <dbReference type="HAMAP-Rule" id="MF_01536"/>
    </source>
</evidence>
<dbReference type="AlphaFoldDB" id="A0A0A5FVJ4"/>
<evidence type="ECO:0000313" key="6">
    <source>
        <dbReference type="EMBL" id="KGX83934.1"/>
    </source>
</evidence>
<proteinExistence type="inferred from homology"/>
<keyword evidence="7" id="KW-1185">Reference proteome</keyword>
<evidence type="ECO:0000256" key="1">
    <source>
        <dbReference type="ARBA" id="ARBA00022475"/>
    </source>
</evidence>
<comment type="subcellular location">
    <subcellularLocation>
        <location evidence="5">Cell membrane</location>
        <topology evidence="5">Multi-pass membrane protein</topology>
    </subcellularLocation>
</comment>
<dbReference type="eggNOG" id="ENOG5032W2Q">
    <property type="taxonomic scope" value="Bacteria"/>
</dbReference>
<feature type="transmembrane region" description="Helical" evidence="5">
    <location>
        <begin position="6"/>
        <end position="25"/>
    </location>
</feature>
<evidence type="ECO:0000256" key="4">
    <source>
        <dbReference type="ARBA" id="ARBA00023136"/>
    </source>
</evidence>
<evidence type="ECO:0000256" key="2">
    <source>
        <dbReference type="ARBA" id="ARBA00022692"/>
    </source>
</evidence>
<dbReference type="STRING" id="1385511.GCA_000425225_00697"/>
<comment type="similarity">
    <text evidence="5">Belongs to the UPF0344 family.</text>
</comment>
<protein>
    <recommendedName>
        <fullName evidence="5">UPF0344 protein N783_20440</fullName>
    </recommendedName>
</protein>
<dbReference type="Proteomes" id="UP000030403">
    <property type="component" value="Unassembled WGS sequence"/>
</dbReference>
<evidence type="ECO:0000313" key="7">
    <source>
        <dbReference type="Proteomes" id="UP000030403"/>
    </source>
</evidence>
<keyword evidence="1 5" id="KW-1003">Cell membrane</keyword>
<feature type="transmembrane region" description="Helical" evidence="5">
    <location>
        <begin position="37"/>
        <end position="57"/>
    </location>
</feature>
<sequence>MTHLHITSWVLALILLGVAVWLYRFGKAKPGKIVHMILRLDFLLILYSGGSLIGNYFEGISGFTGELIIKVIAGIWTIAAIEMIANKAKKRQPARTWWIQFFIAFIIAVVLGFGRLPLGIM</sequence>
<evidence type="ECO:0000256" key="3">
    <source>
        <dbReference type="ARBA" id="ARBA00022989"/>
    </source>
</evidence>
<keyword evidence="2 5" id="KW-0812">Transmembrane</keyword>
<keyword evidence="3 5" id="KW-1133">Transmembrane helix</keyword>
<feature type="transmembrane region" description="Helical" evidence="5">
    <location>
        <begin position="63"/>
        <end position="85"/>
    </location>
</feature>
<reference evidence="6 7" key="1">
    <citation type="submission" date="2013-08" db="EMBL/GenBank/DDBJ databases">
        <authorList>
            <person name="Huang J."/>
            <person name="Wang G."/>
        </authorList>
    </citation>
    <scope>NUCLEOTIDE SEQUENCE [LARGE SCALE GENOMIC DNA]</scope>
    <source>
        <strain evidence="6 7">BH030004</strain>
    </source>
</reference>
<dbReference type="OrthoDB" id="2365314at2"/>